<accession>A0A8T2Y449</accession>
<keyword evidence="2" id="KW-1185">Reference proteome</keyword>
<reference evidence="1" key="1">
    <citation type="journal article" date="2021" name="J. Hered.">
        <title>Genome Assembly of Salicaceae Populus deltoides (Eastern Cottonwood) I-69 Based on Nanopore Sequencing and Hi-C Technologies.</title>
        <authorList>
            <person name="Bai S."/>
            <person name="Wu H."/>
            <person name="Zhang J."/>
            <person name="Pan Z."/>
            <person name="Zhao W."/>
            <person name="Li Z."/>
            <person name="Tong C."/>
        </authorList>
    </citation>
    <scope>NUCLEOTIDE SEQUENCE</scope>
    <source>
        <tissue evidence="1">Leaf</tissue>
    </source>
</reference>
<organism evidence="1 2">
    <name type="scientific">Populus deltoides</name>
    <name type="common">Eastern poplar</name>
    <name type="synonym">Eastern cottonwood</name>
    <dbReference type="NCBI Taxonomy" id="3696"/>
    <lineage>
        <taxon>Eukaryota</taxon>
        <taxon>Viridiplantae</taxon>
        <taxon>Streptophyta</taxon>
        <taxon>Embryophyta</taxon>
        <taxon>Tracheophyta</taxon>
        <taxon>Spermatophyta</taxon>
        <taxon>Magnoliopsida</taxon>
        <taxon>eudicotyledons</taxon>
        <taxon>Gunneridae</taxon>
        <taxon>Pentapetalae</taxon>
        <taxon>rosids</taxon>
        <taxon>fabids</taxon>
        <taxon>Malpighiales</taxon>
        <taxon>Salicaceae</taxon>
        <taxon>Saliceae</taxon>
        <taxon>Populus</taxon>
    </lineage>
</organism>
<proteinExistence type="predicted"/>
<dbReference type="Proteomes" id="UP000807159">
    <property type="component" value="Chromosome 8"/>
</dbReference>
<evidence type="ECO:0000313" key="2">
    <source>
        <dbReference type="Proteomes" id="UP000807159"/>
    </source>
</evidence>
<sequence length="96" mass="10674">MVLSLLVRHSRWLNVEASRAGGAGVEVGDIGLAYVVEVVVGLQWKKLLEGDQETVDNSTVHLNKEGACLYWWLKAFLLLFTVEVDGVANLEVERLH</sequence>
<dbReference type="AlphaFoldDB" id="A0A8T2Y449"/>
<protein>
    <submittedName>
        <fullName evidence="1">Uncharacterized protein</fullName>
    </submittedName>
</protein>
<comment type="caution">
    <text evidence="1">The sequence shown here is derived from an EMBL/GenBank/DDBJ whole genome shotgun (WGS) entry which is preliminary data.</text>
</comment>
<name>A0A8T2Y449_POPDE</name>
<gene>
    <name evidence="1" type="ORF">H0E87_015183</name>
</gene>
<evidence type="ECO:0000313" key="1">
    <source>
        <dbReference type="EMBL" id="KAH8499840.1"/>
    </source>
</evidence>
<dbReference type="EMBL" id="JACEGQ020000008">
    <property type="protein sequence ID" value="KAH8499840.1"/>
    <property type="molecule type" value="Genomic_DNA"/>
</dbReference>